<organism evidence="2 3">
    <name type="scientific">Ustilago trichophora</name>
    <dbReference type="NCBI Taxonomy" id="86804"/>
    <lineage>
        <taxon>Eukaryota</taxon>
        <taxon>Fungi</taxon>
        <taxon>Dikarya</taxon>
        <taxon>Basidiomycota</taxon>
        <taxon>Ustilaginomycotina</taxon>
        <taxon>Ustilaginomycetes</taxon>
        <taxon>Ustilaginales</taxon>
        <taxon>Ustilaginaceae</taxon>
        <taxon>Ustilago</taxon>
    </lineage>
</organism>
<protein>
    <submittedName>
        <fullName evidence="2">Uncharacterized protein</fullName>
    </submittedName>
</protein>
<name>A0A5C3EBG3_9BASI</name>
<feature type="transmembrane region" description="Helical" evidence="1">
    <location>
        <begin position="12"/>
        <end position="30"/>
    </location>
</feature>
<dbReference type="Proteomes" id="UP000324022">
    <property type="component" value="Unassembled WGS sequence"/>
</dbReference>
<gene>
    <name evidence="2" type="ORF">UTRI_10426_B</name>
</gene>
<keyword evidence="1" id="KW-0812">Transmembrane</keyword>
<accession>A0A5C3EBG3</accession>
<evidence type="ECO:0000256" key="1">
    <source>
        <dbReference type="SAM" id="Phobius"/>
    </source>
</evidence>
<sequence length="225" mass="25944">MVALLLRAIPHYLYVICLLVILAFSANIDLGPPLTAEDARTFNGAFQGHLYKISDMKTHFSKGHVPSNLNYYKALYDNNKAQLHESSPETTLTFAQYLHKQAWEGPGVVVWREQETSFSKSRLSRFKLSWLKPLWFKLKPRVQRPIYYSSFVTPESSLGKLAELKTPTEKFPSGKEAFAFWKYDEGNVQLLRMFTLARPEKNTDWNLRKLAEVIPIPLERVVAVH</sequence>
<keyword evidence="1" id="KW-1133">Transmembrane helix</keyword>
<dbReference type="EMBL" id="OOIN01000016">
    <property type="protein sequence ID" value="SPO26957.1"/>
    <property type="molecule type" value="Genomic_DNA"/>
</dbReference>
<evidence type="ECO:0000313" key="3">
    <source>
        <dbReference type="Proteomes" id="UP000324022"/>
    </source>
</evidence>
<keyword evidence="3" id="KW-1185">Reference proteome</keyword>
<evidence type="ECO:0000313" key="2">
    <source>
        <dbReference type="EMBL" id="SPO26957.1"/>
    </source>
</evidence>
<keyword evidence="1" id="KW-0472">Membrane</keyword>
<reference evidence="2 3" key="1">
    <citation type="submission" date="2018-03" db="EMBL/GenBank/DDBJ databases">
        <authorList>
            <person name="Guldener U."/>
        </authorList>
    </citation>
    <scope>NUCLEOTIDE SEQUENCE [LARGE SCALE GENOMIC DNA]</scope>
    <source>
        <strain evidence="2 3">NBRC100155</strain>
    </source>
</reference>
<dbReference type="AlphaFoldDB" id="A0A5C3EBG3"/>
<proteinExistence type="predicted"/>